<dbReference type="PROSITE" id="PS50850">
    <property type="entry name" value="MFS"/>
    <property type="match status" value="1"/>
</dbReference>
<keyword evidence="9" id="KW-1185">Reference proteome</keyword>
<dbReference type="GO" id="GO:0022857">
    <property type="term" value="F:transmembrane transporter activity"/>
    <property type="evidence" value="ECO:0007669"/>
    <property type="project" value="InterPro"/>
</dbReference>
<evidence type="ECO:0000313" key="7">
    <source>
        <dbReference type="EMBL" id="GEK84448.1"/>
    </source>
</evidence>
<dbReference type="Gene3D" id="1.20.1250.20">
    <property type="entry name" value="MFS general substrate transporter like domains"/>
    <property type="match status" value="2"/>
</dbReference>
<dbReference type="InterPro" id="IPR036259">
    <property type="entry name" value="MFS_trans_sf"/>
</dbReference>
<accession>A0A7W3PJE2</accession>
<feature type="domain" description="Major facilitator superfamily (MFS) profile" evidence="6">
    <location>
        <begin position="17"/>
        <end position="406"/>
    </location>
</feature>
<evidence type="ECO:0000256" key="1">
    <source>
        <dbReference type="ARBA" id="ARBA00004651"/>
    </source>
</evidence>
<name>A0A7W3PJE2_9MICO</name>
<dbReference type="AlphaFoldDB" id="A0A7W3PJE2"/>
<gene>
    <name evidence="8" type="ORF">FB463_002606</name>
    <name evidence="7" type="ORF">FFA01_27570</name>
</gene>
<dbReference type="InterPro" id="IPR051788">
    <property type="entry name" value="MFS_Transporter"/>
</dbReference>
<evidence type="ECO:0000256" key="3">
    <source>
        <dbReference type="ARBA" id="ARBA00022989"/>
    </source>
</evidence>
<dbReference type="PANTHER" id="PTHR23514:SF13">
    <property type="entry name" value="INNER MEMBRANE PROTEIN YBJJ"/>
    <property type="match status" value="1"/>
</dbReference>
<dbReference type="CDD" id="cd17393">
    <property type="entry name" value="MFS_MosC_like"/>
    <property type="match status" value="1"/>
</dbReference>
<proteinExistence type="predicted"/>
<comment type="subcellular location">
    <subcellularLocation>
        <location evidence="1">Cell membrane</location>
        <topology evidence="1">Multi-pass membrane protein</topology>
    </subcellularLocation>
</comment>
<evidence type="ECO:0000256" key="2">
    <source>
        <dbReference type="ARBA" id="ARBA00022692"/>
    </source>
</evidence>
<keyword evidence="3 5" id="KW-1133">Transmembrane helix</keyword>
<evidence type="ECO:0000256" key="5">
    <source>
        <dbReference type="SAM" id="Phobius"/>
    </source>
</evidence>
<reference evidence="7 9" key="1">
    <citation type="submission" date="2019-07" db="EMBL/GenBank/DDBJ databases">
        <title>Whole genome shotgun sequence of Frigoribacterium faeni NBRC 103066.</title>
        <authorList>
            <person name="Hosoyama A."/>
            <person name="Uohara A."/>
            <person name="Ohji S."/>
            <person name="Ichikawa N."/>
        </authorList>
    </citation>
    <scope>NUCLEOTIDE SEQUENCE [LARGE SCALE GENOMIC DNA]</scope>
    <source>
        <strain evidence="7 9">NBRC 103066</strain>
    </source>
</reference>
<organism evidence="8 10">
    <name type="scientific">Frigoribacterium faeni</name>
    <dbReference type="NCBI Taxonomy" id="145483"/>
    <lineage>
        <taxon>Bacteria</taxon>
        <taxon>Bacillati</taxon>
        <taxon>Actinomycetota</taxon>
        <taxon>Actinomycetes</taxon>
        <taxon>Micrococcales</taxon>
        <taxon>Microbacteriaceae</taxon>
        <taxon>Frigoribacterium</taxon>
    </lineage>
</organism>
<evidence type="ECO:0000313" key="9">
    <source>
        <dbReference type="Proteomes" id="UP000321154"/>
    </source>
</evidence>
<dbReference type="InterPro" id="IPR020846">
    <property type="entry name" value="MFS_dom"/>
</dbReference>
<feature type="transmembrane region" description="Helical" evidence="5">
    <location>
        <begin position="262"/>
        <end position="282"/>
    </location>
</feature>
<feature type="transmembrane region" description="Helical" evidence="5">
    <location>
        <begin position="53"/>
        <end position="75"/>
    </location>
</feature>
<evidence type="ECO:0000256" key="4">
    <source>
        <dbReference type="ARBA" id="ARBA00023136"/>
    </source>
</evidence>
<feature type="transmembrane region" description="Helical" evidence="5">
    <location>
        <begin position="82"/>
        <end position="100"/>
    </location>
</feature>
<feature type="transmembrane region" description="Helical" evidence="5">
    <location>
        <begin position="170"/>
        <end position="188"/>
    </location>
</feature>
<dbReference type="EMBL" id="BJUV01000038">
    <property type="protein sequence ID" value="GEK84448.1"/>
    <property type="molecule type" value="Genomic_DNA"/>
</dbReference>
<dbReference type="OrthoDB" id="151222at2"/>
<dbReference type="EMBL" id="JACGWW010000004">
    <property type="protein sequence ID" value="MBA8814335.1"/>
    <property type="molecule type" value="Genomic_DNA"/>
</dbReference>
<feature type="transmembrane region" description="Helical" evidence="5">
    <location>
        <begin position="319"/>
        <end position="341"/>
    </location>
</feature>
<evidence type="ECO:0000313" key="8">
    <source>
        <dbReference type="EMBL" id="MBA8814335.1"/>
    </source>
</evidence>
<dbReference type="PANTHER" id="PTHR23514">
    <property type="entry name" value="BYPASS OF STOP CODON PROTEIN 6"/>
    <property type="match status" value="1"/>
</dbReference>
<evidence type="ECO:0000313" key="10">
    <source>
        <dbReference type="Proteomes" id="UP000522688"/>
    </source>
</evidence>
<reference evidence="8 10" key="2">
    <citation type="submission" date="2020-07" db="EMBL/GenBank/DDBJ databases">
        <title>Sequencing the genomes of 1000 actinobacteria strains.</title>
        <authorList>
            <person name="Klenk H.-P."/>
        </authorList>
    </citation>
    <scope>NUCLEOTIDE SEQUENCE [LARGE SCALE GENOMIC DNA]</scope>
    <source>
        <strain evidence="8 10">DSM 10309</strain>
    </source>
</reference>
<dbReference type="Proteomes" id="UP000321154">
    <property type="component" value="Unassembled WGS sequence"/>
</dbReference>
<protein>
    <submittedName>
        <fullName evidence="8">MFS family permease</fullName>
    </submittedName>
    <submittedName>
        <fullName evidence="7">MFS transporter</fullName>
    </submittedName>
</protein>
<feature type="transmembrane region" description="Helical" evidence="5">
    <location>
        <begin position="294"/>
        <end position="313"/>
    </location>
</feature>
<feature type="transmembrane region" description="Helical" evidence="5">
    <location>
        <begin position="220"/>
        <end position="242"/>
    </location>
</feature>
<feature type="transmembrane region" description="Helical" evidence="5">
    <location>
        <begin position="380"/>
        <end position="402"/>
    </location>
</feature>
<dbReference type="RefSeq" id="WP_146856773.1">
    <property type="nucleotide sequence ID" value="NZ_BAAAHR010000003.1"/>
</dbReference>
<sequence>MSTTTSRPPVSREDGRARLAVSLLFLTNGALFANLLPRYPAIKAGLDLSNAEFGLAVAAFPLGAIMAGLAAAVLIRRFRSSRVAVAGTLVTSVGVLAAGVAPSWGLLAAALFVGGAMDAITDVAQNSHGLRVQRRYGRSILNSFHAAWSIGAVIGGLMGAAAAGLGLPPALHLTISAVLFCIVALLAYRWMISGPEPTDELEEAQAGETASVASVAGRSALRFGTVAVLVALVLIASSAAIVEDAGNTWAAVYLSGSLGASVTIAALGFVSLAVMQLIGRLIGDGLVDRFGQKAVARVGGVLVAVGMGLALAFPSIPGTIVGFGAAGFGVATLIPGAMHAADQLPGFRRGMGLTLLSWLMRLGFLFSPPIVGLIADATTLRWGLLIMPVVGVIVLLLSGVLAGRVRGGGGAGDGGAGGAGAGAGAGVDGGAGAGAARPESGVGGAA</sequence>
<dbReference type="InterPro" id="IPR011701">
    <property type="entry name" value="MFS"/>
</dbReference>
<dbReference type="GO" id="GO:0005886">
    <property type="term" value="C:plasma membrane"/>
    <property type="evidence" value="ECO:0007669"/>
    <property type="project" value="UniProtKB-SubCell"/>
</dbReference>
<comment type="caution">
    <text evidence="8">The sequence shown here is derived from an EMBL/GenBank/DDBJ whole genome shotgun (WGS) entry which is preliminary data.</text>
</comment>
<dbReference type="SUPFAM" id="SSF103473">
    <property type="entry name" value="MFS general substrate transporter"/>
    <property type="match status" value="1"/>
</dbReference>
<feature type="transmembrane region" description="Helical" evidence="5">
    <location>
        <begin position="106"/>
        <end position="124"/>
    </location>
</feature>
<evidence type="ECO:0000259" key="6">
    <source>
        <dbReference type="PROSITE" id="PS50850"/>
    </source>
</evidence>
<keyword evidence="2 5" id="KW-0812">Transmembrane</keyword>
<feature type="transmembrane region" description="Helical" evidence="5">
    <location>
        <begin position="353"/>
        <end position="374"/>
    </location>
</feature>
<feature type="transmembrane region" description="Helical" evidence="5">
    <location>
        <begin position="145"/>
        <end position="164"/>
    </location>
</feature>
<dbReference type="Proteomes" id="UP000522688">
    <property type="component" value="Unassembled WGS sequence"/>
</dbReference>
<dbReference type="Pfam" id="PF07690">
    <property type="entry name" value="MFS_1"/>
    <property type="match status" value="2"/>
</dbReference>
<keyword evidence="4 5" id="KW-0472">Membrane</keyword>
<feature type="transmembrane region" description="Helical" evidence="5">
    <location>
        <begin position="21"/>
        <end position="41"/>
    </location>
</feature>